<dbReference type="OrthoDB" id="8714551at2"/>
<dbReference type="InterPro" id="IPR013762">
    <property type="entry name" value="Integrase-like_cat_sf"/>
</dbReference>
<keyword evidence="1" id="KW-0233">DNA recombination</keyword>
<feature type="domain" description="Tyr recombinase" evidence="2">
    <location>
        <begin position="233"/>
        <end position="434"/>
    </location>
</feature>
<evidence type="ECO:0000313" key="4">
    <source>
        <dbReference type="Proteomes" id="UP000185770"/>
    </source>
</evidence>
<gene>
    <name evidence="3" type="ORF">BHU62_12035</name>
</gene>
<dbReference type="InterPro" id="IPR002104">
    <property type="entry name" value="Integrase_catalytic"/>
</dbReference>
<name>A0A1Q4P0F5_SERMA</name>
<comment type="caution">
    <text evidence="3">The sequence shown here is derived from an EMBL/GenBank/DDBJ whole genome shotgun (WGS) entry which is preliminary data.</text>
</comment>
<dbReference type="GO" id="GO:0015074">
    <property type="term" value="P:DNA integration"/>
    <property type="evidence" value="ECO:0007669"/>
    <property type="project" value="InterPro"/>
</dbReference>
<dbReference type="PROSITE" id="PS51898">
    <property type="entry name" value="TYR_RECOMBINASE"/>
    <property type="match status" value="1"/>
</dbReference>
<dbReference type="GO" id="GO:0006310">
    <property type="term" value="P:DNA recombination"/>
    <property type="evidence" value="ECO:0007669"/>
    <property type="project" value="UniProtKB-KW"/>
</dbReference>
<evidence type="ECO:0000256" key="1">
    <source>
        <dbReference type="ARBA" id="ARBA00023172"/>
    </source>
</evidence>
<evidence type="ECO:0000259" key="2">
    <source>
        <dbReference type="PROSITE" id="PS51898"/>
    </source>
</evidence>
<dbReference type="RefSeq" id="WP_073532261.1">
    <property type="nucleotide sequence ID" value="NZ_MJAO01000010.1"/>
</dbReference>
<dbReference type="AlphaFoldDB" id="A0A1Q4P0F5"/>
<dbReference type="InterPro" id="IPR011010">
    <property type="entry name" value="DNA_brk_join_enz"/>
</dbReference>
<evidence type="ECO:0000313" key="3">
    <source>
        <dbReference type="EMBL" id="OKB66592.1"/>
    </source>
</evidence>
<reference evidence="3 4" key="1">
    <citation type="submission" date="2016-09" db="EMBL/GenBank/DDBJ databases">
        <title>Serratia marcescens MSU-97 and epiphytic antimycotic-producing bacteria.</title>
        <authorList>
            <person name="Matilla M.A."/>
        </authorList>
    </citation>
    <scope>NUCLEOTIDE SEQUENCE [LARGE SCALE GENOMIC DNA]</scope>
    <source>
        <strain evidence="3 4">MSU-97</strain>
    </source>
</reference>
<dbReference type="EMBL" id="MJAO01000010">
    <property type="protein sequence ID" value="OKB66592.1"/>
    <property type="molecule type" value="Genomic_DNA"/>
</dbReference>
<organism evidence="3 4">
    <name type="scientific">Serratia marcescens</name>
    <dbReference type="NCBI Taxonomy" id="615"/>
    <lineage>
        <taxon>Bacteria</taxon>
        <taxon>Pseudomonadati</taxon>
        <taxon>Pseudomonadota</taxon>
        <taxon>Gammaproteobacteria</taxon>
        <taxon>Enterobacterales</taxon>
        <taxon>Yersiniaceae</taxon>
        <taxon>Serratia</taxon>
    </lineage>
</organism>
<dbReference type="SUPFAM" id="SSF56349">
    <property type="entry name" value="DNA breaking-rejoining enzymes"/>
    <property type="match status" value="1"/>
</dbReference>
<accession>A0A1Q4P0F5</accession>
<proteinExistence type="predicted"/>
<protein>
    <submittedName>
        <fullName evidence="3">Integrase</fullName>
    </submittedName>
</protein>
<dbReference type="Gene3D" id="1.10.443.10">
    <property type="entry name" value="Intergrase catalytic core"/>
    <property type="match status" value="1"/>
</dbReference>
<sequence length="576" mass="66022">MDSSSIDLTFPMLEYGGAETPWDLRPLLFRGGAAAKVKSVARQIAQGEFGDLLTERIELVTRLHEHVASDLAGGGSRFSAKNKIGALRSFFAWCDLAGDNLSLDTVADTFIRWTEHLLHRYRIEHSLSEGALYDLSRLTATMLDRVLDRQASLSKSTRIRKPLGKGRVHTSKADKQDLKNTFAFGHVLADICNALTWEVTIGPLPVCIRLRTGQILKQWSGLPYPEKVAARRTRPQTMTQIEKSRVARAAWEEDRTVRTRSPLVNLRIESELLMFIAQTGMNLQQAHTLRVEQFHYASHLDGYQVRAYKNRREGEVLFEIFAGYREWFKRYLEWRSAWFPDEMESLLFPLIRCGGRVLEEATQFTNVMRICRELGMPMVRPRKLRGVRINWLLRESQNPDQVAELAQHTVETLIRVYAAPHPQIAMVEITRFHQQSDPSLSPPAPGRCVSVEPESMVAMPKNAPRPDCINAAGCLFCIQHRDIESEDHVWSLDSLRYLKSLELARYRPPVLSQNMVAEHPALLVIERLAAKLRFFEESSEVRRLWVEESKARIREGNYHPAWDGFIRLAELRQKSS</sequence>
<dbReference type="Proteomes" id="UP000185770">
    <property type="component" value="Unassembled WGS sequence"/>
</dbReference>
<dbReference type="GO" id="GO:0003677">
    <property type="term" value="F:DNA binding"/>
    <property type="evidence" value="ECO:0007669"/>
    <property type="project" value="InterPro"/>
</dbReference>